<evidence type="ECO:0000256" key="2">
    <source>
        <dbReference type="SAM" id="Phobius"/>
    </source>
</evidence>
<dbReference type="EMBL" id="CDMZ01002746">
    <property type="protein sequence ID" value="CEM43721.1"/>
    <property type="molecule type" value="Genomic_DNA"/>
</dbReference>
<reference evidence="4" key="1">
    <citation type="submission" date="2014-11" db="EMBL/GenBank/DDBJ databases">
        <authorList>
            <person name="Otto D Thomas"/>
            <person name="Naeem Raeece"/>
        </authorList>
    </citation>
    <scope>NUCLEOTIDE SEQUENCE</scope>
</reference>
<dbReference type="VEuPathDB" id="CryptoDB:Cvel_27729"/>
<proteinExistence type="predicted"/>
<protein>
    <submittedName>
        <fullName evidence="4">Uncharacterized protein</fullName>
    </submittedName>
</protein>
<name>A0A0G4HHV5_9ALVE</name>
<feature type="region of interest" description="Disordered" evidence="1">
    <location>
        <begin position="64"/>
        <end position="93"/>
    </location>
</feature>
<keyword evidence="3" id="KW-0732">Signal</keyword>
<keyword evidence="2" id="KW-0472">Membrane</keyword>
<evidence type="ECO:0000256" key="1">
    <source>
        <dbReference type="SAM" id="MobiDB-lite"/>
    </source>
</evidence>
<accession>A0A0G4HHV5</accession>
<evidence type="ECO:0000256" key="3">
    <source>
        <dbReference type="SAM" id="SignalP"/>
    </source>
</evidence>
<dbReference type="AlphaFoldDB" id="A0A0G4HHV5"/>
<feature type="chain" id="PRO_5005191607" evidence="3">
    <location>
        <begin position="21"/>
        <end position="150"/>
    </location>
</feature>
<evidence type="ECO:0000313" key="4">
    <source>
        <dbReference type="EMBL" id="CEM43721.1"/>
    </source>
</evidence>
<feature type="transmembrane region" description="Helical" evidence="2">
    <location>
        <begin position="117"/>
        <end position="136"/>
    </location>
</feature>
<keyword evidence="2" id="KW-0812">Transmembrane</keyword>
<feature type="compositionally biased region" description="Basic and acidic residues" evidence="1">
    <location>
        <begin position="69"/>
        <end position="80"/>
    </location>
</feature>
<organism evidence="4">
    <name type="scientific">Chromera velia CCMP2878</name>
    <dbReference type="NCBI Taxonomy" id="1169474"/>
    <lineage>
        <taxon>Eukaryota</taxon>
        <taxon>Sar</taxon>
        <taxon>Alveolata</taxon>
        <taxon>Colpodellida</taxon>
        <taxon>Chromeraceae</taxon>
        <taxon>Chromera</taxon>
    </lineage>
</organism>
<feature type="signal peptide" evidence="3">
    <location>
        <begin position="1"/>
        <end position="20"/>
    </location>
</feature>
<gene>
    <name evidence="4" type="ORF">Cvel_27729</name>
</gene>
<keyword evidence="2" id="KW-1133">Transmembrane helix</keyword>
<sequence>MWSSVLLCFGAFTVFSRCAAFQFSHVHQRGRPLSRSVAPRRPFRLVDLDLPLSADSLTATVLSAEEGQEEPKPNPAEDPKFQQMVGRTEITRDTEPDEYFKTAWDEKSDIDKLKSPFVWVTFGFLAFPFLIAFWAYSSGYLDSISNTQSF</sequence>